<gene>
    <name evidence="3" type="ORF">HF995_13515</name>
</gene>
<reference evidence="3 4" key="1">
    <citation type="submission" date="2020-04" db="EMBL/GenBank/DDBJ databases">
        <title>MicrobeNet Type strains.</title>
        <authorList>
            <person name="Nicholson A.C."/>
        </authorList>
    </citation>
    <scope>NUCLEOTIDE SEQUENCE [LARGE SCALE GENOMIC DNA]</scope>
    <source>
        <strain evidence="3 4">ATCC BAA-789</strain>
    </source>
</reference>
<protein>
    <submittedName>
        <fullName evidence="3">Relaxase domain-containing protein</fullName>
    </submittedName>
</protein>
<dbReference type="SUPFAM" id="SSF52540">
    <property type="entry name" value="P-loop containing nucleoside triphosphate hydrolases"/>
    <property type="match status" value="2"/>
</dbReference>
<proteinExistence type="predicted"/>
<dbReference type="AlphaFoldDB" id="A0A9X5FGV4"/>
<feature type="domain" description="AAA+ ATPase" evidence="2">
    <location>
        <begin position="528"/>
        <end position="795"/>
    </location>
</feature>
<evidence type="ECO:0000313" key="3">
    <source>
        <dbReference type="EMBL" id="NKX94274.1"/>
    </source>
</evidence>
<dbReference type="InterPro" id="IPR003593">
    <property type="entry name" value="AAA+_ATPase"/>
</dbReference>
<evidence type="ECO:0000256" key="1">
    <source>
        <dbReference type="SAM" id="MobiDB-lite"/>
    </source>
</evidence>
<dbReference type="RefSeq" id="WP_168448348.1">
    <property type="nucleotide sequence ID" value="NZ_JAAXOW010000007.1"/>
</dbReference>
<organism evidence="3 4">
    <name type="scientific">Sanguibacter hominis ATCC BAA-789</name>
    <dbReference type="NCBI Taxonomy" id="1312740"/>
    <lineage>
        <taxon>Bacteria</taxon>
        <taxon>Bacillati</taxon>
        <taxon>Actinomycetota</taxon>
        <taxon>Actinomycetes</taxon>
        <taxon>Micrococcales</taxon>
        <taxon>Sanguibacteraceae</taxon>
        <taxon>Sanguibacter</taxon>
    </lineage>
</organism>
<dbReference type="InterPro" id="IPR014862">
    <property type="entry name" value="TrwC"/>
</dbReference>
<comment type="caution">
    <text evidence="3">The sequence shown here is derived from an EMBL/GenBank/DDBJ whole genome shotgun (WGS) entry which is preliminary data.</text>
</comment>
<keyword evidence="4" id="KW-1185">Reference proteome</keyword>
<accession>A0A9X5FGV4</accession>
<sequence length="1208" mass="129320">MSMNLTRLTTGSGVDYLLSTVAVGDGRNAPRQGMADYYAATGTPPGRWWGRGAHAADLHDEETITRDGADALFKHFKHPNTGVELGSRPRGSSSGVAASAVAGFDLTFTIPKSVSVVWAVADEETQRAILAAHETAVSQALEYVEDEVLQTRSGRNGVASVGVRGMIAGRFNHWESREGDPHLHTHVVVSNRVQRASDGKWLSVDSRGLHRSAVAVSELHQNLLLDELHRSLGMTFAERTDVQSNASVHDVTGVDPTLISTFSVRDQQIKAAQKKAVDDWTAKHGKKPTGRELARIHQDVWRATRKAKATDPAALPVLRTRWRRQAEAAGVDVAQVLAATVNVDRSPDADTAAAHDIDLASDYAALTLQGFADRYAGAVVAQIRSMRSTWTLANLRAEAERLTRGVRCASAEDRRRLISTVVQAAAAASIEVTERRYSLTPEAAADVSLALRGSSVFDDDHNRTFTDQSVLDAEALVLAAAETDTGPALALPATTTTLAALSAQQESERGFGFAADQLAAAAQVVTDGHTVSAIVGPAGTGKTTTMRAVRAVWEATYGEGSVTGLTTSAQAAAVLGGELDAEANTVAKWLHETVGDGARQRSAALADQQAILTSSTTGYVQKARARRRTATLLAQSARWKMRPGQLVIIDEASMTGTHALAEITRQAQEAGAKVLLVGDPAQLDAVEAGGVLGWLERSGKATHLTSVWRFTAEWEKDASLALRVGNLDVLDTYIAHDRVRHGDDEQILEDAFTAARADQAAGRSTILIAATNAVAADLNQRFTLERRAAGEVQIDTLVDLRGGTTAGVGEQILARKVDRSLRDDKGDFIRNGTQMTVTRIGRDRSLTATRSDTGATVTLPAAWVAQHVELGYAITAHRAQGTTVDVGHVAIPSQNALTRELLYVAMTRGRESNVAWVGQENSGDSHSLIHPAEVPTWRDTLEAIATHTSTERTAHEVAAQSHDDQHSLSRLSAERDHLLSLSFALTGATQRERITTLISDSLGTDLAERLRGSDRYSALASEVARLNGSGVDAAALLSTMAATRELASAEDPARVLLYRLERHNGGETHAAGLDPVAGRMTRTGHGGLDDLLRQSTDLLDARVEELRSRDWRDAPWAADLPIVHGDRAWNDALAAVAVYRDRFSWDGDTPLGPVPAEIDRTRLAAWSDAHRRLADAARPPATDTPTPVRQSVAGATVAPRVDHSPGLA</sequence>
<dbReference type="InterPro" id="IPR027785">
    <property type="entry name" value="UvrD-like_helicase_C"/>
</dbReference>
<dbReference type="Pfam" id="PF13538">
    <property type="entry name" value="UvrD_C_2"/>
    <property type="match status" value="1"/>
</dbReference>
<dbReference type="InterPro" id="IPR027417">
    <property type="entry name" value="P-loop_NTPase"/>
</dbReference>
<dbReference type="Pfam" id="PF08751">
    <property type="entry name" value="TrwC"/>
    <property type="match status" value="1"/>
</dbReference>
<dbReference type="Pfam" id="PF13604">
    <property type="entry name" value="AAA_30"/>
    <property type="match status" value="1"/>
</dbReference>
<dbReference type="NCBIfam" id="NF041492">
    <property type="entry name" value="MobF"/>
    <property type="match status" value="1"/>
</dbReference>
<dbReference type="SMART" id="SM00382">
    <property type="entry name" value="AAA"/>
    <property type="match status" value="1"/>
</dbReference>
<feature type="region of interest" description="Disordered" evidence="1">
    <location>
        <begin position="1176"/>
        <end position="1208"/>
    </location>
</feature>
<dbReference type="Proteomes" id="UP000774283">
    <property type="component" value="Unassembled WGS sequence"/>
</dbReference>
<dbReference type="SUPFAM" id="SSF55464">
    <property type="entry name" value="Origin of replication-binding domain, RBD-like"/>
    <property type="match status" value="1"/>
</dbReference>
<evidence type="ECO:0000259" key="2">
    <source>
        <dbReference type="SMART" id="SM00382"/>
    </source>
</evidence>
<dbReference type="CDD" id="cd18809">
    <property type="entry name" value="SF1_C_RecD"/>
    <property type="match status" value="1"/>
</dbReference>
<name>A0A9X5FGV4_9MICO</name>
<evidence type="ECO:0000313" key="4">
    <source>
        <dbReference type="Proteomes" id="UP000774283"/>
    </source>
</evidence>
<dbReference type="Gene3D" id="3.40.50.300">
    <property type="entry name" value="P-loop containing nucleotide triphosphate hydrolases"/>
    <property type="match status" value="2"/>
</dbReference>
<dbReference type="EMBL" id="JAAXOW010000007">
    <property type="protein sequence ID" value="NKX94274.1"/>
    <property type="molecule type" value="Genomic_DNA"/>
</dbReference>
<feature type="compositionally biased region" description="Low complexity" evidence="1">
    <location>
        <begin position="1176"/>
        <end position="1187"/>
    </location>
</feature>